<dbReference type="Proteomes" id="UP000693970">
    <property type="component" value="Unassembled WGS sequence"/>
</dbReference>
<comment type="caution">
    <text evidence="2">The sequence shown here is derived from an EMBL/GenBank/DDBJ whole genome shotgun (WGS) entry which is preliminary data.</text>
</comment>
<keyword evidence="3" id="KW-1185">Reference proteome</keyword>
<protein>
    <submittedName>
        <fullName evidence="2">Uncharacterized protein</fullName>
    </submittedName>
</protein>
<proteinExistence type="predicted"/>
<feature type="compositionally biased region" description="Low complexity" evidence="1">
    <location>
        <begin position="47"/>
        <end position="59"/>
    </location>
</feature>
<dbReference type="AlphaFoldDB" id="A0A9K3KI16"/>
<organism evidence="2 3">
    <name type="scientific">Nitzschia inconspicua</name>
    <dbReference type="NCBI Taxonomy" id="303405"/>
    <lineage>
        <taxon>Eukaryota</taxon>
        <taxon>Sar</taxon>
        <taxon>Stramenopiles</taxon>
        <taxon>Ochrophyta</taxon>
        <taxon>Bacillariophyta</taxon>
        <taxon>Bacillariophyceae</taxon>
        <taxon>Bacillariophycidae</taxon>
        <taxon>Bacillariales</taxon>
        <taxon>Bacillariaceae</taxon>
        <taxon>Nitzschia</taxon>
    </lineage>
</organism>
<evidence type="ECO:0000256" key="1">
    <source>
        <dbReference type="SAM" id="MobiDB-lite"/>
    </source>
</evidence>
<name>A0A9K3KI16_9STRA</name>
<reference evidence="2" key="1">
    <citation type="journal article" date="2021" name="Sci. Rep.">
        <title>Diploid genomic architecture of Nitzschia inconspicua, an elite biomass production diatom.</title>
        <authorList>
            <person name="Oliver A."/>
            <person name="Podell S."/>
            <person name="Pinowska A."/>
            <person name="Traller J.C."/>
            <person name="Smith S.R."/>
            <person name="McClure R."/>
            <person name="Beliaev A."/>
            <person name="Bohutskyi P."/>
            <person name="Hill E.A."/>
            <person name="Rabines A."/>
            <person name="Zheng H."/>
            <person name="Allen L.Z."/>
            <person name="Kuo A."/>
            <person name="Grigoriev I.V."/>
            <person name="Allen A.E."/>
            <person name="Hazlebeck D."/>
            <person name="Allen E.E."/>
        </authorList>
    </citation>
    <scope>NUCLEOTIDE SEQUENCE</scope>
    <source>
        <strain evidence="2">Hildebrandi</strain>
    </source>
</reference>
<evidence type="ECO:0000313" key="3">
    <source>
        <dbReference type="Proteomes" id="UP000693970"/>
    </source>
</evidence>
<gene>
    <name evidence="2" type="ORF">IV203_022068</name>
</gene>
<accession>A0A9K3KI16</accession>
<sequence>MPSPFDLAVAQPILGQPSKKKWMPSLGFGECSNKAVSSSDWNVDISTASGTSTTTEGGSQPRQSSNEDEVVTATFDDSCDGSIKVAVCGGMGAGKQQPFSFGIDTPCVPPEAQWSSCLTLDGWTTNKKATSWVNITPEIFRRHYEWQSIASFDRSYAGMESLVHDVANHE</sequence>
<feature type="region of interest" description="Disordered" evidence="1">
    <location>
        <begin position="47"/>
        <end position="69"/>
    </location>
</feature>
<dbReference type="EMBL" id="JAGRRH010000023">
    <property type="protein sequence ID" value="KAG7344060.1"/>
    <property type="molecule type" value="Genomic_DNA"/>
</dbReference>
<reference evidence="2" key="2">
    <citation type="submission" date="2021-04" db="EMBL/GenBank/DDBJ databases">
        <authorList>
            <person name="Podell S."/>
        </authorList>
    </citation>
    <scope>NUCLEOTIDE SEQUENCE</scope>
    <source>
        <strain evidence="2">Hildebrandi</strain>
    </source>
</reference>
<evidence type="ECO:0000313" key="2">
    <source>
        <dbReference type="EMBL" id="KAG7344060.1"/>
    </source>
</evidence>